<dbReference type="SUPFAM" id="SSF55060">
    <property type="entry name" value="GHMP Kinase, C-terminal domain"/>
    <property type="match status" value="1"/>
</dbReference>
<evidence type="ECO:0000313" key="6">
    <source>
        <dbReference type="EMBL" id="CAH3021968.1"/>
    </source>
</evidence>
<sequence length="108" mass="11397">LIDLNQQLLVTLGVSHSSLDELCCVTSKYGLHSKLTGAGGGGCAFTLVTPGNIKGTESRSFITFSFAMISLPDSSEKSVSDVIHDLTNLGFEVWDTCLGDEGVTLQIS</sequence>
<dbReference type="InterPro" id="IPR036554">
    <property type="entry name" value="GHMP_kinase_C_sf"/>
</dbReference>
<dbReference type="EMBL" id="CALNXI010000201">
    <property type="protein sequence ID" value="CAH3021968.1"/>
    <property type="molecule type" value="Genomic_DNA"/>
</dbReference>
<feature type="non-terminal residue" evidence="6">
    <location>
        <position position="1"/>
    </location>
</feature>
<keyword evidence="4" id="KW-0460">Magnesium</keyword>
<keyword evidence="7" id="KW-1185">Reference proteome</keyword>
<evidence type="ECO:0000256" key="1">
    <source>
        <dbReference type="ARBA" id="ARBA00022490"/>
    </source>
</evidence>
<dbReference type="PANTHER" id="PTHR43290:SF2">
    <property type="entry name" value="MEVALONATE KINASE"/>
    <property type="match status" value="1"/>
</dbReference>
<keyword evidence="3" id="KW-0418">Kinase</keyword>
<evidence type="ECO:0000256" key="3">
    <source>
        <dbReference type="ARBA" id="ARBA00022777"/>
    </source>
</evidence>
<feature type="domain" description="GHMP kinase C-terminal" evidence="5">
    <location>
        <begin position="3"/>
        <end position="50"/>
    </location>
</feature>
<dbReference type="InterPro" id="IPR006205">
    <property type="entry name" value="Mev_gal_kin"/>
</dbReference>
<protein>
    <recommendedName>
        <fullName evidence="5">GHMP kinase C-terminal domain-containing protein</fullName>
    </recommendedName>
</protein>
<dbReference type="InterPro" id="IPR013750">
    <property type="entry name" value="GHMP_kinase_C_dom"/>
</dbReference>
<evidence type="ECO:0000313" key="7">
    <source>
        <dbReference type="Proteomes" id="UP001159427"/>
    </source>
</evidence>
<keyword evidence="1" id="KW-0963">Cytoplasm</keyword>
<dbReference type="Proteomes" id="UP001159427">
    <property type="component" value="Unassembled WGS sequence"/>
</dbReference>
<organism evidence="6 7">
    <name type="scientific">Porites evermanni</name>
    <dbReference type="NCBI Taxonomy" id="104178"/>
    <lineage>
        <taxon>Eukaryota</taxon>
        <taxon>Metazoa</taxon>
        <taxon>Cnidaria</taxon>
        <taxon>Anthozoa</taxon>
        <taxon>Hexacorallia</taxon>
        <taxon>Scleractinia</taxon>
        <taxon>Fungiina</taxon>
        <taxon>Poritidae</taxon>
        <taxon>Porites</taxon>
    </lineage>
</organism>
<keyword evidence="2" id="KW-0808">Transferase</keyword>
<name>A0ABN8M2I8_9CNID</name>
<dbReference type="Pfam" id="PF08544">
    <property type="entry name" value="GHMP_kinases_C"/>
    <property type="match status" value="1"/>
</dbReference>
<dbReference type="Gene3D" id="3.30.70.890">
    <property type="entry name" value="GHMP kinase, C-terminal domain"/>
    <property type="match status" value="1"/>
</dbReference>
<reference evidence="6 7" key="1">
    <citation type="submission" date="2022-05" db="EMBL/GenBank/DDBJ databases">
        <authorList>
            <consortium name="Genoscope - CEA"/>
            <person name="William W."/>
        </authorList>
    </citation>
    <scope>NUCLEOTIDE SEQUENCE [LARGE SCALE GENOMIC DNA]</scope>
</reference>
<gene>
    <name evidence="6" type="ORF">PEVE_00013649</name>
</gene>
<evidence type="ECO:0000256" key="2">
    <source>
        <dbReference type="ARBA" id="ARBA00022679"/>
    </source>
</evidence>
<evidence type="ECO:0000259" key="5">
    <source>
        <dbReference type="Pfam" id="PF08544"/>
    </source>
</evidence>
<evidence type="ECO:0000256" key="4">
    <source>
        <dbReference type="ARBA" id="ARBA00022842"/>
    </source>
</evidence>
<dbReference type="PANTHER" id="PTHR43290">
    <property type="entry name" value="MEVALONATE KINASE"/>
    <property type="match status" value="1"/>
</dbReference>
<comment type="caution">
    <text evidence="6">The sequence shown here is derived from an EMBL/GenBank/DDBJ whole genome shotgun (WGS) entry which is preliminary data.</text>
</comment>
<accession>A0ABN8M2I8</accession>
<proteinExistence type="predicted"/>